<sequence length="1306" mass="140489">MSPVCCKRDWDHCDNEIPHRLLRLELQLSNSILCKVWDSGCGRNALVLTSSVTSLISVGQAGVVDLGSSKIENVVFAHSSEGSAVVVEKGGSFVVDSSESMSSIRSNGTGSHLLVFGDTFASIAASVEMQNFKPVIPEIGYFSLEERKMLAGSVNGVAESILYEWHERESGVVHVRREGVNAVKGGHTCLPQQTLSFCLTELVSGGKIVIDSTFSLAEALVQPNSEITISANTHKNEEIGVEVAGPFMTVSSAGSLTITLCSFSGFSSGSSGSVVSASLGETNTLSITSSKFSNCKSDFSGGVIHLTLSSATQSSQIVMKGTFSDCSCGIGKKGDWVFVEGTNLENQIDDLNWSGHPTLFGEVNENLMWGTDSSESSSIYSSSTLLVYLVETTLDEVFLSSLGRDVKGCGLARLPCKTITSSTSHLLNSTTSQVTLHDASTLTGEVVNSWNHLIVCGDEQSSKDVLVSLSGHFSVPIHELSLSFIAFDTNEGYFATSLISLSGTGSLSVDSCSFRSFHSSSNGSIICGAVSSSSFLSLTESSFSSCRSGGDGGVIWVRCEKSVGSSSLVVNCSFDSSCGCGIGCKGEWVFVEGYGFEDLISAPNWERTSSSLSSPTNDSLLFGVDRNETEHSSFHSLSLLYYLTEFRGSTIFVGSDGRDSNGCGHSERICKRLEKGHAHLKGTTSLELFVVETVSLTAVLTFAPNNLVITSQIGRGTVNVERDGSFRDGDLTGTHILTVSQLCFNLDAATCSTLFTTGVGQLILTSCSFAKSDVFDVELVHLVGGEVSIDNTTFSSVSFSVVPFVFSSFSNVQLEKVTFKNCSGLCFVTASGSGESSKLSFDSCYLSGNPHSPPNNTNTEELCSWSTGMMELDSTWATLRSVDISNGRQGGIRQVGGWLSLSNVSFSDNTPSEPGFGSVRHNIDCSGNGTVSLHLEELEAKNLWIGGSECSVENGTELLLSPFFVPTLSSKSSSVQVKKKKTFLVTIVGSTLIPCRLGLEVFEERTDSENSSVSSFLLTPSTTISFNETTITLELNQTELEKQLNKTFAWSGRLVFGKGAKSEESFKVKMSGAEEKKSQAKQAVSIIIPIAASLIALFLLLLVIILVVRRRRRQTKESLASQEELDQVQLDGDGIKFDTLDGTDPSLSTDLVQADKVKTFSGLESASEDTQLKENMIDESDRKEESVRDQPLEVAVMKCEGDFAAQTMNRKDTLYERLHGGQKKEINRKEIILKVIQALQTVVKHHPNAEALTHLSSHWVLFGKDDVMFIQLKEKKGEEHEPQTVQVKQTTSTDPSPTPIHQTHPG</sequence>
<keyword evidence="2" id="KW-1133">Transmembrane helix</keyword>
<feature type="region of interest" description="Disordered" evidence="1">
    <location>
        <begin position="1275"/>
        <end position="1306"/>
    </location>
</feature>
<dbReference type="SUPFAM" id="SSF51126">
    <property type="entry name" value="Pectin lyase-like"/>
    <property type="match status" value="1"/>
</dbReference>
<dbReference type="EMBL" id="JARBJD010000385">
    <property type="protein sequence ID" value="KAK2942752.1"/>
    <property type="molecule type" value="Genomic_DNA"/>
</dbReference>
<keyword evidence="2" id="KW-0472">Membrane</keyword>
<proteinExistence type="predicted"/>
<evidence type="ECO:0000256" key="2">
    <source>
        <dbReference type="SAM" id="Phobius"/>
    </source>
</evidence>
<keyword evidence="4" id="KW-1185">Reference proteome</keyword>
<evidence type="ECO:0000313" key="4">
    <source>
        <dbReference type="Proteomes" id="UP001281761"/>
    </source>
</evidence>
<protein>
    <submittedName>
        <fullName evidence="3">Uncharacterized protein</fullName>
    </submittedName>
</protein>
<feature type="transmembrane region" description="Helical" evidence="2">
    <location>
        <begin position="1086"/>
        <end position="1108"/>
    </location>
</feature>
<name>A0ABQ9WTD2_9EUKA</name>
<reference evidence="3 4" key="1">
    <citation type="journal article" date="2022" name="bioRxiv">
        <title>Genomics of Preaxostyla Flagellates Illuminates Evolutionary Transitions and the Path Towards Mitochondrial Loss.</title>
        <authorList>
            <person name="Novak L.V.F."/>
            <person name="Treitli S.C."/>
            <person name="Pyrih J."/>
            <person name="Halakuc P."/>
            <person name="Pipaliya S.V."/>
            <person name="Vacek V."/>
            <person name="Brzon O."/>
            <person name="Soukal P."/>
            <person name="Eme L."/>
            <person name="Dacks J.B."/>
            <person name="Karnkowska A."/>
            <person name="Elias M."/>
            <person name="Hampl V."/>
        </authorList>
    </citation>
    <scope>NUCLEOTIDE SEQUENCE [LARGE SCALE GENOMIC DNA]</scope>
    <source>
        <strain evidence="3">NAU3</strain>
        <tissue evidence="3">Gut</tissue>
    </source>
</reference>
<dbReference type="InterPro" id="IPR011050">
    <property type="entry name" value="Pectin_lyase_fold/virulence"/>
</dbReference>
<dbReference type="Proteomes" id="UP001281761">
    <property type="component" value="Unassembled WGS sequence"/>
</dbReference>
<comment type="caution">
    <text evidence="3">The sequence shown here is derived from an EMBL/GenBank/DDBJ whole genome shotgun (WGS) entry which is preliminary data.</text>
</comment>
<organism evidence="3 4">
    <name type="scientific">Blattamonas nauphoetae</name>
    <dbReference type="NCBI Taxonomy" id="2049346"/>
    <lineage>
        <taxon>Eukaryota</taxon>
        <taxon>Metamonada</taxon>
        <taxon>Preaxostyla</taxon>
        <taxon>Oxymonadida</taxon>
        <taxon>Blattamonas</taxon>
    </lineage>
</organism>
<keyword evidence="2" id="KW-0812">Transmembrane</keyword>
<feature type="compositionally biased region" description="Polar residues" evidence="1">
    <location>
        <begin position="1283"/>
        <end position="1306"/>
    </location>
</feature>
<accession>A0ABQ9WTD2</accession>
<gene>
    <name evidence="3" type="ORF">BLNAU_22341</name>
</gene>
<evidence type="ECO:0000256" key="1">
    <source>
        <dbReference type="SAM" id="MobiDB-lite"/>
    </source>
</evidence>
<evidence type="ECO:0000313" key="3">
    <source>
        <dbReference type="EMBL" id="KAK2942752.1"/>
    </source>
</evidence>